<dbReference type="Pfam" id="PF05960">
    <property type="entry name" value="DUF885"/>
    <property type="match status" value="1"/>
</dbReference>
<sequence>MFSPDRRGALAGLAVLALLPRVFAPARAATSRDAGLVALLDRIDAGDPVAGLGALRGFDARGLSPVRRLDLLAVRQGLAVDARMLARWNWLRPGRSPYPVSPRTGNWRKVAEGGTVAADAIRADTQMLDAAANQGVVLPRALLDETLRAVEAARGRASGESAAALAGQAAALRKQRPHAPDHAGLVRLRGGSDYFALMLERALGEAIAPAAAHARAEAAARALARRADMLFAKLGMKGGSNGERFRALARDPRHLYADSGAGRDRAVADMNRWMARARRWMPQAFGTIPPAVDHVAARRMSRADEAAGRGGYRTVPPADGSGEGGYYVDLAHIRRRPDWTLSSVVHHELLPGHMLQMPIEAAADPHPLRLSYAAAFTEGWAIYAEELMAHAGAFEGAPEAELGYIQWALFRVGRALADTGIHSRGWTQAQAIARLRDLQGEGVIFAPIEEDVARICLEPGIRSAEFLMAASLADLRDIAGDVRDFHDHVLAPGSLPLHLVEAVARHDGAGTAVPTTYSGRGGAA</sequence>
<reference evidence="2 3" key="1">
    <citation type="submission" date="2023-09" db="EMBL/GenBank/DDBJ databases">
        <authorList>
            <person name="Rey-Velasco X."/>
        </authorList>
    </citation>
    <scope>NUCLEOTIDE SEQUENCE [LARGE SCALE GENOMIC DNA]</scope>
    <source>
        <strain evidence="2 3">W311</strain>
    </source>
</reference>
<dbReference type="PANTHER" id="PTHR33361">
    <property type="entry name" value="GLR0591 PROTEIN"/>
    <property type="match status" value="1"/>
</dbReference>
<dbReference type="RefSeq" id="WP_313917746.1">
    <property type="nucleotide sequence ID" value="NZ_CP135076.1"/>
</dbReference>
<protein>
    <submittedName>
        <fullName evidence="2">DUF885 family protein</fullName>
    </submittedName>
</protein>
<feature type="signal peptide" evidence="1">
    <location>
        <begin position="1"/>
        <end position="28"/>
    </location>
</feature>
<keyword evidence="3" id="KW-1185">Reference proteome</keyword>
<evidence type="ECO:0000313" key="2">
    <source>
        <dbReference type="EMBL" id="WNO54823.1"/>
    </source>
</evidence>
<dbReference type="PANTHER" id="PTHR33361:SF2">
    <property type="entry name" value="DUF885 DOMAIN-CONTAINING PROTEIN"/>
    <property type="match status" value="1"/>
</dbReference>
<dbReference type="InterPro" id="IPR010281">
    <property type="entry name" value="DUF885"/>
</dbReference>
<dbReference type="Proteomes" id="UP001302249">
    <property type="component" value="Chromosome"/>
</dbReference>
<name>A0ABZ0BBU1_9SPHN</name>
<evidence type="ECO:0000313" key="3">
    <source>
        <dbReference type="Proteomes" id="UP001302249"/>
    </source>
</evidence>
<organism evidence="2 3">
    <name type="scientific">Stakelama saccharophila</name>
    <dbReference type="NCBI Taxonomy" id="3075605"/>
    <lineage>
        <taxon>Bacteria</taxon>
        <taxon>Pseudomonadati</taxon>
        <taxon>Pseudomonadota</taxon>
        <taxon>Alphaproteobacteria</taxon>
        <taxon>Sphingomonadales</taxon>
        <taxon>Sphingomonadaceae</taxon>
        <taxon>Stakelama</taxon>
    </lineage>
</organism>
<accession>A0ABZ0BBU1</accession>
<proteinExistence type="predicted"/>
<feature type="chain" id="PRO_5045584579" evidence="1">
    <location>
        <begin position="29"/>
        <end position="524"/>
    </location>
</feature>
<keyword evidence="1" id="KW-0732">Signal</keyword>
<evidence type="ECO:0000256" key="1">
    <source>
        <dbReference type="SAM" id="SignalP"/>
    </source>
</evidence>
<dbReference type="EMBL" id="CP135076">
    <property type="protein sequence ID" value="WNO54823.1"/>
    <property type="molecule type" value="Genomic_DNA"/>
</dbReference>
<gene>
    <name evidence="2" type="ORF">RPR59_06145</name>
</gene>